<keyword evidence="5" id="KW-1185">Reference proteome</keyword>
<feature type="coiled-coil region" evidence="1">
    <location>
        <begin position="314"/>
        <end position="410"/>
    </location>
</feature>
<feature type="compositionally biased region" description="Polar residues" evidence="2">
    <location>
        <begin position="132"/>
        <end position="142"/>
    </location>
</feature>
<accession>A0A2C6KXW9</accession>
<evidence type="ECO:0000256" key="3">
    <source>
        <dbReference type="SAM" id="Phobius"/>
    </source>
</evidence>
<feature type="region of interest" description="Disordered" evidence="2">
    <location>
        <begin position="437"/>
        <end position="473"/>
    </location>
</feature>
<protein>
    <submittedName>
        <fullName evidence="4">Uncharacterized protein</fullName>
    </submittedName>
</protein>
<keyword evidence="3" id="KW-1133">Transmembrane helix</keyword>
<feature type="compositionally biased region" description="Low complexity" evidence="2">
    <location>
        <begin position="585"/>
        <end position="602"/>
    </location>
</feature>
<keyword evidence="3" id="KW-0472">Membrane</keyword>
<name>A0A2C6KXW9_9APIC</name>
<feature type="region of interest" description="Disordered" evidence="2">
    <location>
        <begin position="99"/>
        <end position="165"/>
    </location>
</feature>
<feature type="transmembrane region" description="Helical" evidence="3">
    <location>
        <begin position="1095"/>
        <end position="1116"/>
    </location>
</feature>
<reference evidence="4 5" key="1">
    <citation type="journal article" date="2017" name="Int. J. Parasitol.">
        <title>The genome of the protozoan parasite Cystoisospora suis and a reverse vaccinology approach to identify vaccine candidates.</title>
        <authorList>
            <person name="Palmieri N."/>
            <person name="Shrestha A."/>
            <person name="Ruttkowski B."/>
            <person name="Beck T."/>
            <person name="Vogl C."/>
            <person name="Tomley F."/>
            <person name="Blake D.P."/>
            <person name="Joachim A."/>
        </authorList>
    </citation>
    <scope>NUCLEOTIDE SEQUENCE [LARGE SCALE GENOMIC DNA]</scope>
    <source>
        <strain evidence="4 5">Wien I</strain>
    </source>
</reference>
<keyword evidence="3" id="KW-0812">Transmembrane</keyword>
<comment type="caution">
    <text evidence="4">The sequence shown here is derived from an EMBL/GenBank/DDBJ whole genome shotgun (WGS) entry which is preliminary data.</text>
</comment>
<dbReference type="VEuPathDB" id="ToxoDB:CSUI_004670"/>
<dbReference type="AlphaFoldDB" id="A0A2C6KXW9"/>
<feature type="region of interest" description="Disordered" evidence="2">
    <location>
        <begin position="526"/>
        <end position="627"/>
    </location>
</feature>
<keyword evidence="1" id="KW-0175">Coiled coil</keyword>
<dbReference type="Proteomes" id="UP000221165">
    <property type="component" value="Unassembled WGS sequence"/>
</dbReference>
<dbReference type="EMBL" id="MIGC01002213">
    <property type="protein sequence ID" value="PHJ21489.1"/>
    <property type="molecule type" value="Genomic_DNA"/>
</dbReference>
<sequence>MMECSTGHPLRLGSSSSPLFWSLEPAPPVGESERVPASFLRGVSFSGTLGEETSSHVTVEDVETACQQAVMRRAASTPSVSSVCGAEKGGSSRLLRSARASFEGQSSRATATLSASARSGPTHFDLTDKDSVQQSPESSSTEGETDISDPSCGNPPRVCPSSTRSPSCYMEDTVAPYDPYLSEKQASFSSGLSIVADVLSSTRESGHGASPGGGVWPWCAGGDVSQQHVTAKDLRSLAAVLRIHVSGLTRTAESTQPRDVFFSSEGSGVQRVTPLQAGWCLDDPSLRHPICDLEAAVELLDILAQALEATATTLTKMQEKVAYLQKRAETLSEKLDKAVADNDAQYAESEQLELRLREAIKQVNQLRKRCALFDKMPDYRARCMASEQARATLELQVKALQQQVDELRRACAGPSRQQRNKVVGRVLGVSRCRDEEAEEAQDEVSDSVAKPEPACTGGHQSAEYSDSPASTPVLPGARPVATGEVTLESPVPHAPPAGANRASRCVACGCTAVPLFKIDRLEAQPKLRRKTSKEPEMSLPVVEGGKETDGSRKLFDSVRDRSHSFGPTAAARDRSGTTLAGEQTSLVSPVSLASSSGRSSSAHPRRQSVGGHTGRTGGKVEERLPDQPLNEVVSPASEVLGRGKTYAEPCGSSKPPACRRGSCDGPLLQETSGLQREGEIDCQAELKPIRGPSPPHSLSSGAGLTANGKESGEDWTGAVKTLHVEESGDVVCSACLEHVQKLSVSDLDERGPKPRYCRTGVPLRSLQGTRSYAPPIPEPREVQGFRSLGSAASSSLQLAGRTSGISLHRSETAWRRLARRGTLGDSTSFSRRSTCKGIAGSPLFPVDGPAPTSILYSTGSLSTLDQHAPSMFEELLRSGTLLTAEEANMKANLEKLLVMVATSPVSFGDLTKTGLSQDCLLKISKLRRQRKGADASTTGCQTGQRGSPFWRQTARLCAFFRYITGGAGREASSSTSTTPEVDGDIRSIYASAVHFAAELLRMISCGRVCCSSQGLGGEDTSLGRSTTCAEEVERSGAALLSELTRPGADTQGTPAAPCAAPPASDTSGWRGEWWRRRDDGRCSRARRQGCTPEDGYASVPLVLVAVVAAIGTAIFVGRFCSGSNSLTASQRETDGWIAGPMGGLKAALHCPSGHAPATLLKKGYLCG</sequence>
<feature type="compositionally biased region" description="Polar residues" evidence="2">
    <location>
        <begin position="458"/>
        <end position="470"/>
    </location>
</feature>
<proteinExistence type="predicted"/>
<feature type="region of interest" description="Disordered" evidence="2">
    <location>
        <begin position="689"/>
        <end position="712"/>
    </location>
</feature>
<gene>
    <name evidence="4" type="ORF">CSUI_004670</name>
</gene>
<evidence type="ECO:0000313" key="5">
    <source>
        <dbReference type="Proteomes" id="UP000221165"/>
    </source>
</evidence>
<dbReference type="OrthoDB" id="333600at2759"/>
<organism evidence="4 5">
    <name type="scientific">Cystoisospora suis</name>
    <dbReference type="NCBI Taxonomy" id="483139"/>
    <lineage>
        <taxon>Eukaryota</taxon>
        <taxon>Sar</taxon>
        <taxon>Alveolata</taxon>
        <taxon>Apicomplexa</taxon>
        <taxon>Conoidasida</taxon>
        <taxon>Coccidia</taxon>
        <taxon>Eucoccidiorida</taxon>
        <taxon>Eimeriorina</taxon>
        <taxon>Sarcocystidae</taxon>
        <taxon>Cystoisospora</taxon>
    </lineage>
</organism>
<feature type="compositionally biased region" description="Low complexity" evidence="2">
    <location>
        <begin position="99"/>
        <end position="119"/>
    </location>
</feature>
<evidence type="ECO:0000313" key="4">
    <source>
        <dbReference type="EMBL" id="PHJ21489.1"/>
    </source>
</evidence>
<dbReference type="GeneID" id="94428066"/>
<evidence type="ECO:0000256" key="2">
    <source>
        <dbReference type="SAM" id="MobiDB-lite"/>
    </source>
</evidence>
<feature type="compositionally biased region" description="Low complexity" evidence="2">
    <location>
        <begin position="1054"/>
        <end position="1071"/>
    </location>
</feature>
<feature type="region of interest" description="Disordered" evidence="2">
    <location>
        <begin position="1045"/>
        <end position="1071"/>
    </location>
</feature>
<feature type="compositionally biased region" description="Basic and acidic residues" evidence="2">
    <location>
        <begin position="544"/>
        <end position="563"/>
    </location>
</feature>
<dbReference type="RefSeq" id="XP_067923171.1">
    <property type="nucleotide sequence ID" value="XM_068064855.1"/>
</dbReference>
<evidence type="ECO:0000256" key="1">
    <source>
        <dbReference type="SAM" id="Coils"/>
    </source>
</evidence>